<evidence type="ECO:0000256" key="2">
    <source>
        <dbReference type="ARBA" id="ARBA00023136"/>
    </source>
</evidence>
<keyword evidence="2 5" id="KW-0472">Membrane</keyword>
<dbReference type="Pfam" id="PF03935">
    <property type="entry name" value="SKN1_KRE6_Sbg1"/>
    <property type="match status" value="4"/>
</dbReference>
<dbReference type="GO" id="GO:0015926">
    <property type="term" value="F:glucosidase activity"/>
    <property type="evidence" value="ECO:0007669"/>
    <property type="project" value="TreeGrafter"/>
</dbReference>
<evidence type="ECO:0000313" key="6">
    <source>
        <dbReference type="EMBL" id="OQR99673.1"/>
    </source>
</evidence>
<reference evidence="6 7" key="1">
    <citation type="journal article" date="2014" name="Genome Biol. Evol.">
        <title>The secreted proteins of Achlya hypogyna and Thraustotheca clavata identify the ancestral oomycete secretome and reveal gene acquisitions by horizontal gene transfer.</title>
        <authorList>
            <person name="Misner I."/>
            <person name="Blouin N."/>
            <person name="Leonard G."/>
            <person name="Richards T.A."/>
            <person name="Lane C.E."/>
        </authorList>
    </citation>
    <scope>NUCLEOTIDE SEQUENCE [LARGE SCALE GENOMIC DNA]</scope>
    <source>
        <strain evidence="6 7">ATCC 48635</strain>
    </source>
</reference>
<keyword evidence="4" id="KW-0961">Cell wall biogenesis/degradation</keyword>
<keyword evidence="5" id="KW-1133">Transmembrane helix</keyword>
<dbReference type="PANTHER" id="PTHR31361:SF1">
    <property type="entry name" value="BETA-GLUCAN SYNTHESIS-ASSOCIATED PROTEIN KRE6-RELATED"/>
    <property type="match status" value="1"/>
</dbReference>
<dbReference type="PANTHER" id="PTHR31361">
    <property type="entry name" value="BETA-GLUCAN SYNTHESIS-ASSOCIATED PROTEIN KRE6-RELATED"/>
    <property type="match status" value="1"/>
</dbReference>
<name>A0A1V9ZNX2_ACHHY</name>
<dbReference type="InterPro" id="IPR013320">
    <property type="entry name" value="ConA-like_dom_sf"/>
</dbReference>
<feature type="transmembrane region" description="Helical" evidence="5">
    <location>
        <begin position="683"/>
        <end position="707"/>
    </location>
</feature>
<keyword evidence="7" id="KW-1185">Reference proteome</keyword>
<evidence type="ECO:0000256" key="5">
    <source>
        <dbReference type="SAM" id="Phobius"/>
    </source>
</evidence>
<dbReference type="AlphaFoldDB" id="A0A1V9ZNX2"/>
<gene>
    <name evidence="6" type="ORF">ACHHYP_05166</name>
</gene>
<keyword evidence="5" id="KW-0812">Transmembrane</keyword>
<evidence type="ECO:0000256" key="4">
    <source>
        <dbReference type="ARBA" id="ARBA00023316"/>
    </source>
</evidence>
<organism evidence="6 7">
    <name type="scientific">Achlya hypogyna</name>
    <name type="common">Oomycete</name>
    <name type="synonym">Protoachlya hypogyna</name>
    <dbReference type="NCBI Taxonomy" id="1202772"/>
    <lineage>
        <taxon>Eukaryota</taxon>
        <taxon>Sar</taxon>
        <taxon>Stramenopiles</taxon>
        <taxon>Oomycota</taxon>
        <taxon>Saprolegniomycetes</taxon>
        <taxon>Saprolegniales</taxon>
        <taxon>Achlyaceae</taxon>
        <taxon>Achlya</taxon>
    </lineage>
</organism>
<dbReference type="GO" id="GO:0005886">
    <property type="term" value="C:plasma membrane"/>
    <property type="evidence" value="ECO:0007669"/>
    <property type="project" value="TreeGrafter"/>
</dbReference>
<proteinExistence type="predicted"/>
<dbReference type="EMBL" id="JNBR01000047">
    <property type="protein sequence ID" value="OQR99673.1"/>
    <property type="molecule type" value="Genomic_DNA"/>
</dbReference>
<keyword evidence="3" id="KW-0325">Glycoprotein</keyword>
<evidence type="ECO:0000256" key="3">
    <source>
        <dbReference type="ARBA" id="ARBA00023180"/>
    </source>
</evidence>
<dbReference type="GO" id="GO:0071555">
    <property type="term" value="P:cell wall organization"/>
    <property type="evidence" value="ECO:0007669"/>
    <property type="project" value="UniProtKB-KW"/>
</dbReference>
<protein>
    <submittedName>
        <fullName evidence="6">Beta-glucan synthesis-associated protein</fullName>
    </submittedName>
</protein>
<dbReference type="GO" id="GO:0006078">
    <property type="term" value="P:(1-&gt;6)-beta-D-glucan biosynthetic process"/>
    <property type="evidence" value="ECO:0007669"/>
    <property type="project" value="TreeGrafter"/>
</dbReference>
<comment type="subcellular location">
    <subcellularLocation>
        <location evidence="1">Membrane</location>
    </subcellularLocation>
</comment>
<dbReference type="Gene3D" id="2.60.120.200">
    <property type="match status" value="2"/>
</dbReference>
<dbReference type="GO" id="GO:0005789">
    <property type="term" value="C:endoplasmic reticulum membrane"/>
    <property type="evidence" value="ECO:0007669"/>
    <property type="project" value="TreeGrafter"/>
</dbReference>
<evidence type="ECO:0000256" key="1">
    <source>
        <dbReference type="ARBA" id="ARBA00004370"/>
    </source>
</evidence>
<sequence>MWSTLLVVVGVALGLDQNDPTLPTKSGVKTWVDVDTPAEKHTMTSSRGDTWELVMSDEFNQDGRNFTAGKDHLWVALDIPDGVNRAVGIYTPQNALTANGSFQIRVDATETNVTYYNVWTDVPAWTTKTMALRLLFIQSSLFYRAAMVQTWNKFCIQGGFIEIAAKMPGATNKESMNPNIVGKRWDGKLQRDVPVHDLDPIPDIRFYPTWPGLWMMGNLGRALFAASTNRMWPWTYNECDERYNTSQRISACNPTPGYGLHPNMGRGSPEIDILEGGGTAISSSLQIAPGMPDNYRLTQATMQYEATNNTDSKGRHGVGYTACYYNKDCLTPGANMADVTTAAFADRGHKSWYQGLRYAANNRCTPDPALVQQYESVAAAQNSTITDNQWDIKTISSGRDLHADLGLMDGKGPLHWGINYNGTCFPIANGYKGGFLCDRDSQNPKCDEPRKDWQKPTKMMEPFEYQMDAISSNWAVSYEAYTTFYKYQLEWVTGNKGYVRWMLDKAPIFEIPASALTDPPQGTPSNPKKIMIEEPSYFIMNVAMSAAWGATPPNVAFGAGCRGNATHPTPGTYDYNASNNVCDSFPMSMLVDYIRVWQDTKTMSYGCDPASHPTKEFIKAHITNYTDPDNKDIPVAGGASCNTDDDCTTATAYTGSCVKRRCSCLGVWTGPRCTKYDLDNITYGPSVAVIAGTCGFAIVGTGLALLIRVRRNNITLNYQQEELRREKRSSVVDGGASSSMNLEATRN</sequence>
<evidence type="ECO:0000313" key="7">
    <source>
        <dbReference type="Proteomes" id="UP000243579"/>
    </source>
</evidence>
<dbReference type="Proteomes" id="UP000243579">
    <property type="component" value="Unassembled WGS sequence"/>
</dbReference>
<accession>A0A1V9ZNX2</accession>
<dbReference type="OrthoDB" id="412647at2759"/>
<dbReference type="InterPro" id="IPR005629">
    <property type="entry name" value="Skn1/Kre6/Sbg1"/>
</dbReference>
<comment type="caution">
    <text evidence="6">The sequence shown here is derived from an EMBL/GenBank/DDBJ whole genome shotgun (WGS) entry which is preliminary data.</text>
</comment>
<dbReference type="SUPFAM" id="SSF49899">
    <property type="entry name" value="Concanavalin A-like lectins/glucanases"/>
    <property type="match status" value="1"/>
</dbReference>